<evidence type="ECO:0000313" key="2">
    <source>
        <dbReference type="Proteomes" id="UP000887574"/>
    </source>
</evidence>
<dbReference type="WBParaSite" id="jg13826">
    <property type="protein sequence ID" value="jg13826"/>
    <property type="gene ID" value="jg13826"/>
</dbReference>
<dbReference type="PROSITE" id="PS00163">
    <property type="entry name" value="FUMARATE_LYASES"/>
    <property type="match status" value="1"/>
</dbReference>
<accession>A0A915CZ84</accession>
<reference evidence="3" key="1">
    <citation type="submission" date="2022-11" db="UniProtKB">
        <authorList>
            <consortium name="WormBaseParasite"/>
        </authorList>
    </citation>
    <scope>IDENTIFICATION</scope>
</reference>
<dbReference type="Gene3D" id="1.20.200.10">
    <property type="entry name" value="Fumarase/aspartase (Central domain)"/>
    <property type="match status" value="1"/>
</dbReference>
<dbReference type="InterPro" id="IPR008948">
    <property type="entry name" value="L-Aspartase-like"/>
</dbReference>
<evidence type="ECO:0000259" key="1">
    <source>
        <dbReference type="Pfam" id="PF00206"/>
    </source>
</evidence>
<proteinExistence type="predicted"/>
<feature type="domain" description="Fumarate lyase N-terminal" evidence="1">
    <location>
        <begin position="23"/>
        <end position="57"/>
    </location>
</feature>
<dbReference type="PANTHER" id="PTHR43814:SF1">
    <property type="entry name" value="ARGININOSUCCINATE LYASE"/>
    <property type="match status" value="1"/>
</dbReference>
<organism evidence="2 3">
    <name type="scientific">Ditylenchus dipsaci</name>
    <dbReference type="NCBI Taxonomy" id="166011"/>
    <lineage>
        <taxon>Eukaryota</taxon>
        <taxon>Metazoa</taxon>
        <taxon>Ecdysozoa</taxon>
        <taxon>Nematoda</taxon>
        <taxon>Chromadorea</taxon>
        <taxon>Rhabditida</taxon>
        <taxon>Tylenchina</taxon>
        <taxon>Tylenchomorpha</taxon>
        <taxon>Sphaerularioidea</taxon>
        <taxon>Anguinidae</taxon>
        <taxon>Anguininae</taxon>
        <taxon>Ditylenchus</taxon>
    </lineage>
</organism>
<dbReference type="Pfam" id="PF00206">
    <property type="entry name" value="Lyase_1"/>
    <property type="match status" value="1"/>
</dbReference>
<dbReference type="GO" id="GO:0042450">
    <property type="term" value="P:L-arginine biosynthetic process via ornithine"/>
    <property type="evidence" value="ECO:0007669"/>
    <property type="project" value="InterPro"/>
</dbReference>
<evidence type="ECO:0000313" key="3">
    <source>
        <dbReference type="WBParaSite" id="jg13826"/>
    </source>
</evidence>
<dbReference type="PRINTS" id="PR00145">
    <property type="entry name" value="ARGSUCLYASE"/>
</dbReference>
<sequence length="129" mass="14134">MCISFVKISGRTSNVVKHTVWVYKISDAYSTGSSIMPQKRNADAAELIRAKTGRINGNLVCLLTVLKALPLSYSKDLQEDKECLFDTADNLMLMLKTMTGMFAGMSINKEQMKEAAGAGFSTATDWQIG</sequence>
<dbReference type="FunFam" id="1.20.200.10:FF:000015">
    <property type="entry name" value="argininosuccinate lyase isoform X2"/>
    <property type="match status" value="1"/>
</dbReference>
<dbReference type="Proteomes" id="UP000887574">
    <property type="component" value="Unplaced"/>
</dbReference>
<protein>
    <submittedName>
        <fullName evidence="3">Fumarate lyase N-terminal domain-containing protein</fullName>
    </submittedName>
</protein>
<dbReference type="GO" id="GO:0004056">
    <property type="term" value="F:argininosuccinate lyase activity"/>
    <property type="evidence" value="ECO:0007669"/>
    <property type="project" value="InterPro"/>
</dbReference>
<keyword evidence="2" id="KW-1185">Reference proteome</keyword>
<dbReference type="GO" id="GO:0005829">
    <property type="term" value="C:cytosol"/>
    <property type="evidence" value="ECO:0007669"/>
    <property type="project" value="TreeGrafter"/>
</dbReference>
<dbReference type="PANTHER" id="PTHR43814">
    <property type="entry name" value="ARGININOSUCCINATE LYASE"/>
    <property type="match status" value="1"/>
</dbReference>
<dbReference type="InterPro" id="IPR020557">
    <property type="entry name" value="Fumarate_lyase_CS"/>
</dbReference>
<dbReference type="InterPro" id="IPR009049">
    <property type="entry name" value="Argininosuccinate_lyase"/>
</dbReference>
<dbReference type="SUPFAM" id="SSF48557">
    <property type="entry name" value="L-aspartase-like"/>
    <property type="match status" value="1"/>
</dbReference>
<dbReference type="InterPro" id="IPR022761">
    <property type="entry name" value="Fumarate_lyase_N"/>
</dbReference>
<dbReference type="AlphaFoldDB" id="A0A915CZ84"/>
<name>A0A915CZ84_9BILA</name>